<keyword evidence="2" id="KW-0805">Transcription regulation</keyword>
<dbReference type="Proteomes" id="UP001161247">
    <property type="component" value="Chromosome 5"/>
</dbReference>
<dbReference type="SMART" id="SM00733">
    <property type="entry name" value="Mterf"/>
    <property type="match status" value="4"/>
</dbReference>
<comment type="similarity">
    <text evidence="1">Belongs to the mTERF family.</text>
</comment>
<dbReference type="PANTHER" id="PTHR13068:SF231">
    <property type="entry name" value="TRANSCRIPTION TERMINATION FACTOR MTERF2, CHLOROPLASTIC-LIKE"/>
    <property type="match status" value="1"/>
</dbReference>
<evidence type="ECO:0000313" key="5">
    <source>
        <dbReference type="Proteomes" id="UP001161247"/>
    </source>
</evidence>
<dbReference type="EMBL" id="OX459122">
    <property type="protein sequence ID" value="CAI9106526.1"/>
    <property type="molecule type" value="Genomic_DNA"/>
</dbReference>
<keyword evidence="2" id="KW-0804">Transcription</keyword>
<dbReference type="InterPro" id="IPR038538">
    <property type="entry name" value="MTERF_sf"/>
</dbReference>
<evidence type="ECO:0000256" key="1">
    <source>
        <dbReference type="ARBA" id="ARBA00007692"/>
    </source>
</evidence>
<dbReference type="GO" id="GO:0003676">
    <property type="term" value="F:nucleic acid binding"/>
    <property type="evidence" value="ECO:0007669"/>
    <property type="project" value="InterPro"/>
</dbReference>
<evidence type="ECO:0000256" key="2">
    <source>
        <dbReference type="ARBA" id="ARBA00022472"/>
    </source>
</evidence>
<dbReference type="GO" id="GO:0006353">
    <property type="term" value="P:DNA-templated transcription termination"/>
    <property type="evidence" value="ECO:0007669"/>
    <property type="project" value="UniProtKB-KW"/>
</dbReference>
<evidence type="ECO:0000256" key="3">
    <source>
        <dbReference type="ARBA" id="ARBA00022946"/>
    </source>
</evidence>
<keyword evidence="3" id="KW-0809">Transit peptide</keyword>
<dbReference type="FunFam" id="1.25.70.10:FF:000001">
    <property type="entry name" value="Mitochondrial transcription termination factor-like"/>
    <property type="match status" value="1"/>
</dbReference>
<keyword evidence="2" id="KW-0806">Transcription termination</keyword>
<sequence length="381" mass="43015">MLSQKWRLQIRAINGGCGSFSFKSILNFSATATKKAQIQNADMVNYLLDSLGFSRDAAITTLSKVPHLRPSPEKVDPIVCYFQNLGFSKTQIRSMVSGHPRLLCRNVDKTLVPKLNFFRELGLSGSGLRKVVVQCSDRGLDTFIKPRVLYLRQLLGTDDNVVAVLNRDSTVLKFLDAERVDTNVKLLRNYGMTDDNIVKCITNWPRRFFTLKPGGIKDVLHRVENVLGIPRESAMFRHGVAVLASLDRSKVDEKLGVFRSFGWPESVILKTVRSQPLILTKSAPTIQKVVDFFMNELGCSSDFLGSNPAFLTYSLEKRVKPRNEVLKILKKLNKKKAALSTVLCMSESKFRKCYVLPYKVILPDMCDAYLTKTEIPTIELR</sequence>
<evidence type="ECO:0000313" key="4">
    <source>
        <dbReference type="EMBL" id="CAI9106526.1"/>
    </source>
</evidence>
<gene>
    <name evidence="4" type="ORF">OLC1_LOCUS15010</name>
</gene>
<dbReference type="PANTHER" id="PTHR13068">
    <property type="entry name" value="CGI-12 PROTEIN-RELATED"/>
    <property type="match status" value="1"/>
</dbReference>
<dbReference type="InterPro" id="IPR003690">
    <property type="entry name" value="MTERF"/>
</dbReference>
<accession>A0AAV1DF80</accession>
<name>A0AAV1DF80_OLDCO</name>
<reference evidence="4" key="1">
    <citation type="submission" date="2023-03" db="EMBL/GenBank/DDBJ databases">
        <authorList>
            <person name="Julca I."/>
        </authorList>
    </citation>
    <scope>NUCLEOTIDE SEQUENCE</scope>
</reference>
<organism evidence="4 5">
    <name type="scientific">Oldenlandia corymbosa var. corymbosa</name>
    <dbReference type="NCBI Taxonomy" id="529605"/>
    <lineage>
        <taxon>Eukaryota</taxon>
        <taxon>Viridiplantae</taxon>
        <taxon>Streptophyta</taxon>
        <taxon>Embryophyta</taxon>
        <taxon>Tracheophyta</taxon>
        <taxon>Spermatophyta</taxon>
        <taxon>Magnoliopsida</taxon>
        <taxon>eudicotyledons</taxon>
        <taxon>Gunneridae</taxon>
        <taxon>Pentapetalae</taxon>
        <taxon>asterids</taxon>
        <taxon>lamiids</taxon>
        <taxon>Gentianales</taxon>
        <taxon>Rubiaceae</taxon>
        <taxon>Rubioideae</taxon>
        <taxon>Spermacoceae</taxon>
        <taxon>Hedyotis-Oldenlandia complex</taxon>
        <taxon>Oldenlandia</taxon>
    </lineage>
</organism>
<dbReference type="AlphaFoldDB" id="A0AAV1DF80"/>
<keyword evidence="5" id="KW-1185">Reference proteome</keyword>
<dbReference type="Pfam" id="PF02536">
    <property type="entry name" value="mTERF"/>
    <property type="match status" value="1"/>
</dbReference>
<dbReference type="Gene3D" id="1.25.70.10">
    <property type="entry name" value="Transcription termination factor 3, mitochondrial"/>
    <property type="match status" value="2"/>
</dbReference>
<proteinExistence type="inferred from homology"/>
<protein>
    <submittedName>
        <fullName evidence="4">OLC1v1005708C1</fullName>
    </submittedName>
</protein>